<gene>
    <name evidence="2" type="ORF">UU35_C0001G0070</name>
</gene>
<dbReference type="InterPro" id="IPR002125">
    <property type="entry name" value="CMP_dCMP_dom"/>
</dbReference>
<dbReference type="Gene3D" id="3.40.140.10">
    <property type="entry name" value="Cytidine Deaminase, domain 2"/>
    <property type="match status" value="1"/>
</dbReference>
<dbReference type="Gene3D" id="3.40.50.450">
    <property type="match status" value="1"/>
</dbReference>
<accession>A0A0G0UFZ3</accession>
<dbReference type="EMBL" id="LCAH01000001">
    <property type="protein sequence ID" value="KKR87789.1"/>
    <property type="molecule type" value="Genomic_DNA"/>
</dbReference>
<evidence type="ECO:0000313" key="2">
    <source>
        <dbReference type="EMBL" id="KKR87789.1"/>
    </source>
</evidence>
<dbReference type="Pfam" id="PF00383">
    <property type="entry name" value="dCMP_cyt_deam_1"/>
    <property type="match status" value="1"/>
</dbReference>
<name>A0A0G0UFZ3_9BACT</name>
<dbReference type="Proteomes" id="UP000034616">
    <property type="component" value="Unassembled WGS sequence"/>
</dbReference>
<dbReference type="InterPro" id="IPR016193">
    <property type="entry name" value="Cytidine_deaminase-like"/>
</dbReference>
<evidence type="ECO:0000259" key="1">
    <source>
        <dbReference type="PROSITE" id="PS51747"/>
    </source>
</evidence>
<organism evidence="2 3">
    <name type="scientific">Candidatus Uhrbacteria bacterium GW2011_GWC2_41_11</name>
    <dbReference type="NCBI Taxonomy" id="1618985"/>
    <lineage>
        <taxon>Bacteria</taxon>
        <taxon>Candidatus Uhriibacteriota</taxon>
    </lineage>
</organism>
<comment type="caution">
    <text evidence="2">The sequence shown here is derived from an EMBL/GenBank/DDBJ whole genome shotgun (WGS) entry which is preliminary data.</text>
</comment>
<sequence length="304" mass="34166">MNDIAYPYLPPDRGFSYISEENPFMQEAKHARQTLAGDSIFPVGTVLVRDGEILARAGNGYNRGSIVRHICPRVVFECPSGQGYDLCHFHDPDGHAEQMVIKKARESGIDPIDADIYTYGHWWACESCWNVMMEAGIKNVYVLEDAHERFTREKVYAEVIKSTVRHAYISGALSGLPDEMKSTQKRLYELLADVCTEVGCEAYVPHLHTDPEEHPDASASEVYAIDMDKVATRDVVIAEVSYPSFGVGGELVQAFVNEKKIVLLSKKGMRISRFVLGNPAVVYHIEYEDETQACRMLKNVLKQI</sequence>
<dbReference type="SUPFAM" id="SSF52309">
    <property type="entry name" value="N-(deoxy)ribosyltransferase-like"/>
    <property type="match status" value="1"/>
</dbReference>
<dbReference type="AlphaFoldDB" id="A0A0G0UFZ3"/>
<reference evidence="2 3" key="1">
    <citation type="journal article" date="2015" name="Nature">
        <title>rRNA introns, odd ribosomes, and small enigmatic genomes across a large radiation of phyla.</title>
        <authorList>
            <person name="Brown C.T."/>
            <person name="Hug L.A."/>
            <person name="Thomas B.C."/>
            <person name="Sharon I."/>
            <person name="Castelle C.J."/>
            <person name="Singh A."/>
            <person name="Wilkins M.J."/>
            <person name="Williams K.H."/>
            <person name="Banfield J.F."/>
        </authorList>
    </citation>
    <scope>NUCLEOTIDE SEQUENCE [LARGE SCALE GENOMIC DNA]</scope>
</reference>
<dbReference type="GO" id="GO:0003824">
    <property type="term" value="F:catalytic activity"/>
    <property type="evidence" value="ECO:0007669"/>
    <property type="project" value="InterPro"/>
</dbReference>
<dbReference type="SUPFAM" id="SSF53927">
    <property type="entry name" value="Cytidine deaminase-like"/>
    <property type="match status" value="1"/>
</dbReference>
<dbReference type="PROSITE" id="PS51747">
    <property type="entry name" value="CYT_DCMP_DEAMINASES_2"/>
    <property type="match status" value="1"/>
</dbReference>
<protein>
    <recommendedName>
        <fullName evidence="1">CMP/dCMP-type deaminase domain-containing protein</fullName>
    </recommendedName>
</protein>
<proteinExistence type="predicted"/>
<feature type="domain" description="CMP/dCMP-type deaminase" evidence="1">
    <location>
        <begin position="19"/>
        <end position="153"/>
    </location>
</feature>
<evidence type="ECO:0000313" key="3">
    <source>
        <dbReference type="Proteomes" id="UP000034616"/>
    </source>
</evidence>